<feature type="transmembrane region" description="Helical" evidence="5">
    <location>
        <begin position="541"/>
        <end position="563"/>
    </location>
</feature>
<accession>A0ABW3G292</accession>
<dbReference type="CDD" id="cd00093">
    <property type="entry name" value="HTH_XRE"/>
    <property type="match status" value="1"/>
</dbReference>
<dbReference type="InterPro" id="IPR049052">
    <property type="entry name" value="nSTAND1"/>
</dbReference>
<keyword evidence="5" id="KW-1133">Transmembrane helix</keyword>
<dbReference type="Pfam" id="PF20703">
    <property type="entry name" value="nSTAND1"/>
    <property type="match status" value="1"/>
</dbReference>
<reference evidence="8" key="1">
    <citation type="journal article" date="2019" name="Int. J. Syst. Evol. Microbiol.">
        <title>The Global Catalogue of Microorganisms (GCM) 10K type strain sequencing project: providing services to taxonomists for standard genome sequencing and annotation.</title>
        <authorList>
            <consortium name="The Broad Institute Genomics Platform"/>
            <consortium name="The Broad Institute Genome Sequencing Center for Infectious Disease"/>
            <person name="Wu L."/>
            <person name="Ma J."/>
        </authorList>
    </citation>
    <scope>NUCLEOTIDE SEQUENCE [LARGE SCALE GENOMIC DNA]</scope>
    <source>
        <strain evidence="8">CCUG 50873</strain>
    </source>
</reference>
<feature type="repeat" description="WD" evidence="3">
    <location>
        <begin position="860"/>
        <end position="901"/>
    </location>
</feature>
<dbReference type="PROSITE" id="PS50294">
    <property type="entry name" value="WD_REPEATS_REGION"/>
    <property type="match status" value="1"/>
</dbReference>
<keyword evidence="1 3" id="KW-0853">WD repeat</keyword>
<dbReference type="InterPro" id="IPR019775">
    <property type="entry name" value="WD40_repeat_CS"/>
</dbReference>
<evidence type="ECO:0000256" key="1">
    <source>
        <dbReference type="ARBA" id="ARBA00022574"/>
    </source>
</evidence>
<dbReference type="SUPFAM" id="SSF63829">
    <property type="entry name" value="Calcium-dependent phosphotriesterase"/>
    <property type="match status" value="1"/>
</dbReference>
<dbReference type="InterPro" id="IPR015943">
    <property type="entry name" value="WD40/YVTN_repeat-like_dom_sf"/>
</dbReference>
<dbReference type="InterPro" id="IPR001680">
    <property type="entry name" value="WD40_rpt"/>
</dbReference>
<sequence length="1282" mass="136105">MGPRSIETRDDFARALTELKSAAGLSIREIAGKADAIAATVGGWFSGQHAPTAANTDVLRRVLSVLGVDPADHPDWIEAAARARRQAPRRGAGQKPPYRGFTPFEVDDHALFFGRADVTDLVIETVLEQSERSTAIVTGVDRLPVVTLVGPSGAGKSSVLRAGLLAQLGREGPFEEWRYVLLTPGTDPVAAFSAAVGDMPDGDGPVLVAIDQFEEMYTLNDADQRRRLITALAEFTASRDELTIGVLTVRADYYGVLAENPRAARALQNATVLVPALDQSQLREVITAPAAVAGVAVSDDLVDLLIADLRPGVSGAGLGSVLPLLSHALLSTWSRSNKRVLTVADYVATGRIRGAVEQTAERVYAELDYAEKMVARRQLLAMTNVDEDSTSRRRAPLEELGFPGPAQMPEEKRDVRQRRAASVLDRFASARLVSVSETHAEIAHEALLSAWPRLMRWIDEDRDQLLVARRLQAAVELWQDADEASELLPLGGRLDLFTEYAQAPENAVRITSDQQRFLDLAVHRRDVVSNRRRRQSRRMRAITVAASLLAVVALVAAVLAVVARSEAVEQKEAAEQSRLQATSARLAVVADEQRSRDPALAQQLALVAYRLSPTIEARSAILDTTAGPVPARRSVPAGGVAIAVSPQGSLVAAACADHRVRLFRLTADGLSDAVATVGEAAEDDRYYSTKFSPDGSTLWVGGTDGLTAYDVRDPVTPRRITDIPRVDGRITDLAVDPSGTTIALAVDGAGVQVFRRAATGAWAPLAVPPQFAGAGTMVAFSRDGRLLASASVLQRVDVSEIGPDGLRPLSAIALPGSVNVTADDADFSPRTGELALALKTRDVKTYSMADPARPVQTADYTDFTSYVGGVAYSADGTHLVGSSSDDTARVYDLVNRTPPRTLRSGAVTSQAAFAGDRVVVSAEDGSVSVWPSRQQAVQAGPKNTFQFAFRADGSRFVVSTSDPDGAVSQWRIDDGAGLQRDGPLLSPPPGETFSALDMTTDARIVGVGTASGQLYMADVSDPARPAVISPAVPITPGGLIETVAVSGATRVAIAGSTLSTQLPVVDISDPRAPRRVAAIDLGDGAAWAAMSPDGRRAVVSTATGYVLLIDLSTPARARVLSRTKLFDTGALAARFSPDGRLLVVSSATKQVEVLDVSDPSRPRTVADLSGPTGAVYGATFSRDGSRVAAGGADGRLWIWDVRDRRVPRPIARLQAYPGRIYDVAFGPGDRTVLATGAAGVVGSWNTDVDGVVRGACAMDSEPITRDEWSLYVPGMDYRPPCS</sequence>
<comment type="caution">
    <text evidence="7">The sequence shown here is derived from an EMBL/GenBank/DDBJ whole genome shotgun (WGS) entry which is preliminary data.</text>
</comment>
<dbReference type="PANTHER" id="PTHR44019">
    <property type="entry name" value="WD REPEAT-CONTAINING PROTEIN 55"/>
    <property type="match status" value="1"/>
</dbReference>
<keyword evidence="2" id="KW-0677">Repeat</keyword>
<feature type="domain" description="Novel STAND NTPase 1" evidence="6">
    <location>
        <begin position="97"/>
        <end position="484"/>
    </location>
</feature>
<dbReference type="InterPro" id="IPR011047">
    <property type="entry name" value="Quinoprotein_ADH-like_sf"/>
</dbReference>
<evidence type="ECO:0000256" key="3">
    <source>
        <dbReference type="PROSITE-ProRule" id="PRU00221"/>
    </source>
</evidence>
<dbReference type="Pfam" id="PF00400">
    <property type="entry name" value="WD40"/>
    <property type="match status" value="2"/>
</dbReference>
<evidence type="ECO:0000256" key="2">
    <source>
        <dbReference type="ARBA" id="ARBA00022737"/>
    </source>
</evidence>
<dbReference type="SMART" id="SM00320">
    <property type="entry name" value="WD40"/>
    <property type="match status" value="9"/>
</dbReference>
<evidence type="ECO:0000313" key="7">
    <source>
        <dbReference type="EMBL" id="MFD0924535.1"/>
    </source>
</evidence>
<protein>
    <recommendedName>
        <fullName evidence="6">Novel STAND NTPase 1 domain-containing protein</fullName>
    </recommendedName>
</protein>
<dbReference type="PROSITE" id="PS00678">
    <property type="entry name" value="WD_REPEATS_1"/>
    <property type="match status" value="1"/>
</dbReference>
<evidence type="ECO:0000259" key="6">
    <source>
        <dbReference type="Pfam" id="PF20703"/>
    </source>
</evidence>
<dbReference type="Proteomes" id="UP001597068">
    <property type="component" value="Unassembled WGS sequence"/>
</dbReference>
<organism evidence="7 8">
    <name type="scientific">Williamsia deligens</name>
    <dbReference type="NCBI Taxonomy" id="321325"/>
    <lineage>
        <taxon>Bacteria</taxon>
        <taxon>Bacillati</taxon>
        <taxon>Actinomycetota</taxon>
        <taxon>Actinomycetes</taxon>
        <taxon>Mycobacteriales</taxon>
        <taxon>Nocardiaceae</taxon>
        <taxon>Williamsia</taxon>
    </lineage>
</organism>
<dbReference type="RefSeq" id="WP_253647440.1">
    <property type="nucleotide sequence ID" value="NZ_BAAAMO010000002.1"/>
</dbReference>
<dbReference type="InterPro" id="IPR050505">
    <property type="entry name" value="WDR55/POC1"/>
</dbReference>
<dbReference type="Gene3D" id="2.130.10.10">
    <property type="entry name" value="YVTN repeat-like/Quinoprotein amine dehydrogenase"/>
    <property type="match status" value="3"/>
</dbReference>
<dbReference type="SUPFAM" id="SSF50998">
    <property type="entry name" value="Quinoprotein alcohol dehydrogenase-like"/>
    <property type="match status" value="1"/>
</dbReference>
<proteinExistence type="predicted"/>
<evidence type="ECO:0000256" key="5">
    <source>
        <dbReference type="SAM" id="Phobius"/>
    </source>
</evidence>
<keyword evidence="5" id="KW-0812">Transmembrane</keyword>
<feature type="repeat" description="WD" evidence="3">
    <location>
        <begin position="1168"/>
        <end position="1209"/>
    </location>
</feature>
<keyword evidence="5" id="KW-0472">Membrane</keyword>
<dbReference type="EMBL" id="JBHTIL010000001">
    <property type="protein sequence ID" value="MFD0924535.1"/>
    <property type="molecule type" value="Genomic_DNA"/>
</dbReference>
<evidence type="ECO:0000256" key="4">
    <source>
        <dbReference type="SAM" id="MobiDB-lite"/>
    </source>
</evidence>
<gene>
    <name evidence="7" type="ORF">ACFQ04_02175</name>
</gene>
<evidence type="ECO:0000313" key="8">
    <source>
        <dbReference type="Proteomes" id="UP001597068"/>
    </source>
</evidence>
<dbReference type="PROSITE" id="PS50082">
    <property type="entry name" value="WD_REPEATS_2"/>
    <property type="match status" value="2"/>
</dbReference>
<keyword evidence="8" id="KW-1185">Reference proteome</keyword>
<dbReference type="InterPro" id="IPR027417">
    <property type="entry name" value="P-loop_NTPase"/>
</dbReference>
<feature type="region of interest" description="Disordered" evidence="4">
    <location>
        <begin position="387"/>
        <end position="412"/>
    </location>
</feature>
<dbReference type="SUPFAM" id="SSF52540">
    <property type="entry name" value="P-loop containing nucleoside triphosphate hydrolases"/>
    <property type="match status" value="1"/>
</dbReference>
<dbReference type="InterPro" id="IPR001387">
    <property type="entry name" value="Cro/C1-type_HTH"/>
</dbReference>
<dbReference type="PANTHER" id="PTHR44019:SF8">
    <property type="entry name" value="POC1 CENTRIOLAR PROTEIN HOMOLOG"/>
    <property type="match status" value="1"/>
</dbReference>
<name>A0ABW3G292_9NOCA</name>